<organism evidence="2 3">
    <name type="scientific">Goodea atripinnis</name>
    <dbReference type="NCBI Taxonomy" id="208336"/>
    <lineage>
        <taxon>Eukaryota</taxon>
        <taxon>Metazoa</taxon>
        <taxon>Chordata</taxon>
        <taxon>Craniata</taxon>
        <taxon>Vertebrata</taxon>
        <taxon>Euteleostomi</taxon>
        <taxon>Actinopterygii</taxon>
        <taxon>Neopterygii</taxon>
        <taxon>Teleostei</taxon>
        <taxon>Neoteleostei</taxon>
        <taxon>Acanthomorphata</taxon>
        <taxon>Ovalentaria</taxon>
        <taxon>Atherinomorphae</taxon>
        <taxon>Cyprinodontiformes</taxon>
        <taxon>Goodeidae</taxon>
        <taxon>Goodea</taxon>
    </lineage>
</organism>
<feature type="compositionally biased region" description="Basic residues" evidence="1">
    <location>
        <begin position="34"/>
        <end position="48"/>
    </location>
</feature>
<proteinExistence type="predicted"/>
<comment type="caution">
    <text evidence="2">The sequence shown here is derived from an EMBL/GenBank/DDBJ whole genome shotgun (WGS) entry which is preliminary data.</text>
</comment>
<feature type="region of interest" description="Disordered" evidence="1">
    <location>
        <begin position="20"/>
        <end position="48"/>
    </location>
</feature>
<gene>
    <name evidence="2" type="ORF">GOODEAATRI_029492</name>
</gene>
<accession>A0ABV0NFM7</accession>
<dbReference type="EMBL" id="JAHRIO010034356">
    <property type="protein sequence ID" value="MEQ2169871.1"/>
    <property type="molecule type" value="Genomic_DNA"/>
</dbReference>
<evidence type="ECO:0000313" key="3">
    <source>
        <dbReference type="Proteomes" id="UP001476798"/>
    </source>
</evidence>
<evidence type="ECO:0000313" key="2">
    <source>
        <dbReference type="EMBL" id="MEQ2169871.1"/>
    </source>
</evidence>
<evidence type="ECO:0000256" key="1">
    <source>
        <dbReference type="SAM" id="MobiDB-lite"/>
    </source>
</evidence>
<reference evidence="2 3" key="1">
    <citation type="submission" date="2021-06" db="EMBL/GenBank/DDBJ databases">
        <authorList>
            <person name="Palmer J.M."/>
        </authorList>
    </citation>
    <scope>NUCLEOTIDE SEQUENCE [LARGE SCALE GENOMIC DNA]</scope>
    <source>
        <strain evidence="2 3">GA_2019</strain>
        <tissue evidence="2">Muscle</tissue>
    </source>
</reference>
<keyword evidence="3" id="KW-1185">Reference proteome</keyword>
<sequence>MELLMRGQRGQMTTEVVRADGTNQECEENESNGVKKRRRQTGNKKKKNMWTEGRRTGGLHVLTVASPGAIRRLRSEVEVMDLKEVWGSGTALPLFLSYNKSYDRGTHTLTSSRDTAAHTHASRGRHVCMCVADSSEAAGCRKTLPALKRKNERHRRADASLASLLSAPPPYCEGQAELGNIQCWLK</sequence>
<dbReference type="Proteomes" id="UP001476798">
    <property type="component" value="Unassembled WGS sequence"/>
</dbReference>
<protein>
    <submittedName>
        <fullName evidence="2">Uncharacterized protein</fullName>
    </submittedName>
</protein>
<name>A0ABV0NFM7_9TELE</name>